<dbReference type="EMBL" id="CP020121">
    <property type="protein sequence ID" value="AQZ97737.1"/>
    <property type="molecule type" value="Genomic_DNA"/>
</dbReference>
<dbReference type="AlphaFoldDB" id="A0A1V3TFD5"/>
<sequence length="79" mass="8451">MTATSAPINLDKLRNAVQKFGSHSFTTVQVARDYQGDEQQLSAADTQHFEALLRRHAALLGIAPQVSGTGGATVWQALS</sequence>
<dbReference type="OrthoDB" id="8795448at2"/>
<evidence type="ECO:0000313" key="1">
    <source>
        <dbReference type="EMBL" id="AQZ97737.1"/>
    </source>
</evidence>
<reference evidence="1 2" key="1">
    <citation type="submission" date="2017-03" db="EMBL/GenBank/DDBJ databases">
        <title>Rapid Whole Genome Sequencing of Comamonas kerstersii Causing Continuous ambulatory Peritoneal Dialysis-Associated Peritonitis.</title>
        <authorList>
            <person name="Zheng B."/>
        </authorList>
    </citation>
    <scope>NUCLEOTIDE SEQUENCE [LARGE SCALE GENOMIC DNA]</scope>
    <source>
        <strain evidence="1 2">8943</strain>
    </source>
</reference>
<evidence type="ECO:0000313" key="2">
    <source>
        <dbReference type="Proteomes" id="UP000242792"/>
    </source>
</evidence>
<proteinExistence type="predicted"/>
<gene>
    <name evidence="1" type="ORF">B5M06_05115</name>
</gene>
<accession>A0A1V0BCS8</accession>
<accession>A0A1V3TFD5</accession>
<dbReference type="RefSeq" id="WP_054067973.1">
    <property type="nucleotide sequence ID" value="NZ_CATYED010000009.1"/>
</dbReference>
<dbReference type="KEGG" id="cke:B5M06_05115"/>
<protein>
    <submittedName>
        <fullName evidence="1">Uncharacterized protein</fullName>
    </submittedName>
</protein>
<organism evidence="1 2">
    <name type="scientific">Comamonas kerstersii</name>
    <dbReference type="NCBI Taxonomy" id="225992"/>
    <lineage>
        <taxon>Bacteria</taxon>
        <taxon>Pseudomonadati</taxon>
        <taxon>Pseudomonadota</taxon>
        <taxon>Betaproteobacteria</taxon>
        <taxon>Burkholderiales</taxon>
        <taxon>Comamonadaceae</taxon>
        <taxon>Comamonas</taxon>
    </lineage>
</organism>
<name>A0A1V3TFD5_9BURK</name>
<dbReference type="Proteomes" id="UP000242792">
    <property type="component" value="Chromosome"/>
</dbReference>
<dbReference type="GeneID" id="83038698"/>